<feature type="transmembrane region" description="Helical" evidence="6">
    <location>
        <begin position="37"/>
        <end position="57"/>
    </location>
</feature>
<dbReference type="KEGG" id="ppn:Palpr_1888"/>
<keyword evidence="4 6" id="KW-1133">Transmembrane helix</keyword>
<dbReference type="Pfam" id="PF00892">
    <property type="entry name" value="EamA"/>
    <property type="match status" value="2"/>
</dbReference>
<protein>
    <recommendedName>
        <fullName evidence="7">EamA domain-containing protein</fullName>
    </recommendedName>
</protein>
<feature type="transmembrane region" description="Helical" evidence="6">
    <location>
        <begin position="69"/>
        <end position="92"/>
    </location>
</feature>
<keyword evidence="5 6" id="KW-0472">Membrane</keyword>
<keyword evidence="3 6" id="KW-0812">Transmembrane</keyword>
<evidence type="ECO:0000256" key="6">
    <source>
        <dbReference type="SAM" id="Phobius"/>
    </source>
</evidence>
<feature type="transmembrane region" description="Helical" evidence="6">
    <location>
        <begin position="248"/>
        <end position="266"/>
    </location>
</feature>
<dbReference type="AlphaFoldDB" id="E4T5N3"/>
<comment type="subcellular location">
    <subcellularLocation>
        <location evidence="1">Cell membrane</location>
        <topology evidence="1">Multi-pass membrane protein</topology>
    </subcellularLocation>
</comment>
<dbReference type="InterPro" id="IPR037185">
    <property type="entry name" value="EmrE-like"/>
</dbReference>
<reference evidence="8 9" key="2">
    <citation type="journal article" date="2011" name="Stand. Genomic Sci.">
        <title>Complete genome sequence of Paludibacter propionicigenes type strain (WB4).</title>
        <authorList>
            <person name="Gronow S."/>
            <person name="Munk C."/>
            <person name="Lapidus A."/>
            <person name="Nolan M."/>
            <person name="Lucas S."/>
            <person name="Hammon N."/>
            <person name="Deshpande S."/>
            <person name="Cheng J.F."/>
            <person name="Tapia R."/>
            <person name="Han C."/>
            <person name="Goodwin L."/>
            <person name="Pitluck S."/>
            <person name="Liolios K."/>
            <person name="Ivanova N."/>
            <person name="Mavromatis K."/>
            <person name="Mikhailova N."/>
            <person name="Pati A."/>
            <person name="Chen A."/>
            <person name="Palaniappan K."/>
            <person name="Land M."/>
            <person name="Hauser L."/>
            <person name="Chang Y.J."/>
            <person name="Jeffries C.D."/>
            <person name="Brambilla E."/>
            <person name="Rohde M."/>
            <person name="Goker M."/>
            <person name="Detter J.C."/>
            <person name="Woyke T."/>
            <person name="Bristow J."/>
            <person name="Eisen J.A."/>
            <person name="Markowitz V."/>
            <person name="Hugenholtz P."/>
            <person name="Kyrpides N.C."/>
            <person name="Klenk H.P."/>
        </authorList>
    </citation>
    <scope>NUCLEOTIDE SEQUENCE [LARGE SCALE GENOMIC DNA]</scope>
    <source>
        <strain evidence="9">DSM 17365 / JCM 13257 / WB4</strain>
    </source>
</reference>
<evidence type="ECO:0000313" key="8">
    <source>
        <dbReference type="EMBL" id="ADQ80027.1"/>
    </source>
</evidence>
<feature type="transmembrane region" description="Helical" evidence="6">
    <location>
        <begin position="98"/>
        <end position="116"/>
    </location>
</feature>
<name>E4T5N3_PALPW</name>
<accession>E4T5N3</accession>
<feature type="transmembrane region" description="Helical" evidence="6">
    <location>
        <begin position="153"/>
        <end position="173"/>
    </location>
</feature>
<keyword evidence="2" id="KW-1003">Cell membrane</keyword>
<dbReference type="HOGENOM" id="CLU_033863_4_5_10"/>
<feature type="transmembrane region" description="Helical" evidence="6">
    <location>
        <begin position="7"/>
        <end position="25"/>
    </location>
</feature>
<dbReference type="eggNOG" id="COG0697">
    <property type="taxonomic scope" value="Bacteria"/>
</dbReference>
<proteinExistence type="predicted"/>
<evidence type="ECO:0000256" key="4">
    <source>
        <dbReference type="ARBA" id="ARBA00022989"/>
    </source>
</evidence>
<organism evidence="8 9">
    <name type="scientific">Paludibacter propionicigenes (strain DSM 17365 / JCM 13257 / WB4)</name>
    <dbReference type="NCBI Taxonomy" id="694427"/>
    <lineage>
        <taxon>Bacteria</taxon>
        <taxon>Pseudomonadati</taxon>
        <taxon>Bacteroidota</taxon>
        <taxon>Bacteroidia</taxon>
        <taxon>Bacteroidales</taxon>
        <taxon>Paludibacteraceae</taxon>
        <taxon>Paludibacter</taxon>
    </lineage>
</organism>
<evidence type="ECO:0000259" key="7">
    <source>
        <dbReference type="Pfam" id="PF00892"/>
    </source>
</evidence>
<feature type="transmembrane region" description="Helical" evidence="6">
    <location>
        <begin position="185"/>
        <end position="205"/>
    </location>
</feature>
<evidence type="ECO:0000256" key="2">
    <source>
        <dbReference type="ARBA" id="ARBA00022475"/>
    </source>
</evidence>
<dbReference type="STRING" id="694427.Palpr_1888"/>
<dbReference type="InterPro" id="IPR000620">
    <property type="entry name" value="EamA_dom"/>
</dbReference>
<dbReference type="OrthoDB" id="9811486at2"/>
<evidence type="ECO:0000313" key="9">
    <source>
        <dbReference type="Proteomes" id="UP000008718"/>
    </source>
</evidence>
<dbReference type="EMBL" id="CP002345">
    <property type="protein sequence ID" value="ADQ80027.1"/>
    <property type="molecule type" value="Genomic_DNA"/>
</dbReference>
<sequence length="307" mass="34076">MENKKLGGHIALFSANVIFGINNPISRALMPEILSPFTLTFFRLFGGMLLFWSVSLFTRKERVAPKDILLLFCASFFGLTLNQLPFFVGLSMTSPIDASIVVTMLPILTMILAAIIIKEPITLMKAVGVVVGASGALLLVFSSQTKHTGNGNFWGDLIVFSATFSFAIYLTVFKNLISRYSPVTIMKWMFLFATIVCTPFCYKPLMQTDFTLLSANTYWRIGYMVVFATFLGYLLVPIGQKVLRPTTLSMYNYVQPIVASMLAVAIGMDTFGYEKALSGVLVFAGVYIVTQSKSRAQMEAERLAKRK</sequence>
<feature type="domain" description="EamA" evidence="7">
    <location>
        <begin position="154"/>
        <end position="290"/>
    </location>
</feature>
<dbReference type="Proteomes" id="UP000008718">
    <property type="component" value="Chromosome"/>
</dbReference>
<dbReference type="PANTHER" id="PTHR32322:SF18">
    <property type="entry name" value="S-ADENOSYLMETHIONINE_S-ADENOSYLHOMOCYSTEINE TRANSPORTER"/>
    <property type="match status" value="1"/>
</dbReference>
<feature type="domain" description="EamA" evidence="7">
    <location>
        <begin position="8"/>
        <end position="140"/>
    </location>
</feature>
<dbReference type="InterPro" id="IPR050638">
    <property type="entry name" value="AA-Vitamin_Transporters"/>
</dbReference>
<evidence type="ECO:0000256" key="5">
    <source>
        <dbReference type="ARBA" id="ARBA00023136"/>
    </source>
</evidence>
<feature type="transmembrane region" description="Helical" evidence="6">
    <location>
        <begin position="217"/>
        <end position="236"/>
    </location>
</feature>
<dbReference type="PANTHER" id="PTHR32322">
    <property type="entry name" value="INNER MEMBRANE TRANSPORTER"/>
    <property type="match status" value="1"/>
</dbReference>
<dbReference type="SUPFAM" id="SSF103481">
    <property type="entry name" value="Multidrug resistance efflux transporter EmrE"/>
    <property type="match status" value="2"/>
</dbReference>
<keyword evidence="9" id="KW-1185">Reference proteome</keyword>
<gene>
    <name evidence="8" type="ordered locus">Palpr_1888</name>
</gene>
<evidence type="ECO:0000256" key="3">
    <source>
        <dbReference type="ARBA" id="ARBA00022692"/>
    </source>
</evidence>
<dbReference type="GO" id="GO:0005886">
    <property type="term" value="C:plasma membrane"/>
    <property type="evidence" value="ECO:0007669"/>
    <property type="project" value="UniProtKB-SubCell"/>
</dbReference>
<feature type="transmembrane region" description="Helical" evidence="6">
    <location>
        <begin position="123"/>
        <end position="141"/>
    </location>
</feature>
<evidence type="ECO:0000256" key="1">
    <source>
        <dbReference type="ARBA" id="ARBA00004651"/>
    </source>
</evidence>
<reference key="1">
    <citation type="submission" date="2010-11" db="EMBL/GenBank/DDBJ databases">
        <title>The complete genome of Paludibacter propionicigenes DSM 17365.</title>
        <authorList>
            <consortium name="US DOE Joint Genome Institute (JGI-PGF)"/>
            <person name="Lucas S."/>
            <person name="Copeland A."/>
            <person name="Lapidus A."/>
            <person name="Bruce D."/>
            <person name="Goodwin L."/>
            <person name="Pitluck S."/>
            <person name="Kyrpides N."/>
            <person name="Mavromatis K."/>
            <person name="Ivanova N."/>
            <person name="Munk A.C."/>
            <person name="Brettin T."/>
            <person name="Detter J.C."/>
            <person name="Han C."/>
            <person name="Tapia R."/>
            <person name="Land M."/>
            <person name="Hauser L."/>
            <person name="Markowitz V."/>
            <person name="Cheng J.-F."/>
            <person name="Hugenholtz P."/>
            <person name="Woyke T."/>
            <person name="Wu D."/>
            <person name="Gronow S."/>
            <person name="Wellnitz S."/>
            <person name="Brambilla E."/>
            <person name="Klenk H.-P."/>
            <person name="Eisen J.A."/>
        </authorList>
    </citation>
    <scope>NUCLEOTIDE SEQUENCE</scope>
    <source>
        <strain>WB4</strain>
    </source>
</reference>
<dbReference type="RefSeq" id="WP_013445396.1">
    <property type="nucleotide sequence ID" value="NC_014734.1"/>
</dbReference>